<evidence type="ECO:0000256" key="7">
    <source>
        <dbReference type="ARBA" id="ARBA00024910"/>
    </source>
</evidence>
<evidence type="ECO:0000256" key="2">
    <source>
        <dbReference type="ARBA" id="ARBA00015195"/>
    </source>
</evidence>
<comment type="caution">
    <text evidence="11">The sequence shown here is derived from an EMBL/GenBank/DDBJ whole genome shotgun (WGS) entry which is preliminary data.</text>
</comment>
<dbReference type="PANTHER" id="PTHR34981:SF1">
    <property type="entry name" value="CELL DIVISION PROTEIN ZAPA"/>
    <property type="match status" value="1"/>
</dbReference>
<dbReference type="Gene3D" id="3.30.160.880">
    <property type="entry name" value="Cell division protein ZapA protomer, N-terminal domain"/>
    <property type="match status" value="1"/>
</dbReference>
<proteinExistence type="predicted"/>
<dbReference type="GO" id="GO:0043093">
    <property type="term" value="P:FtsZ-dependent cytokinesis"/>
    <property type="evidence" value="ECO:0007669"/>
    <property type="project" value="TreeGrafter"/>
</dbReference>
<dbReference type="GO" id="GO:0000921">
    <property type="term" value="P:septin ring assembly"/>
    <property type="evidence" value="ECO:0007669"/>
    <property type="project" value="TreeGrafter"/>
</dbReference>
<dbReference type="InterPro" id="IPR007838">
    <property type="entry name" value="Cell_div_ZapA-like"/>
</dbReference>
<dbReference type="GO" id="GO:0032153">
    <property type="term" value="C:cell division site"/>
    <property type="evidence" value="ECO:0007669"/>
    <property type="project" value="TreeGrafter"/>
</dbReference>
<protein>
    <recommendedName>
        <fullName evidence="2">Cell division protein ZapA</fullName>
    </recommendedName>
    <alternativeName>
        <fullName evidence="9">Z ring-associated protein ZapA</fullName>
    </alternativeName>
</protein>
<dbReference type="GO" id="GO:0005829">
    <property type="term" value="C:cytosol"/>
    <property type="evidence" value="ECO:0007669"/>
    <property type="project" value="TreeGrafter"/>
</dbReference>
<name>A0A7V8FL82_9BURK</name>
<keyword evidence="6" id="KW-0131">Cell cycle</keyword>
<keyword evidence="5" id="KW-0717">Septation</keyword>
<keyword evidence="4 11" id="KW-0132">Cell division</keyword>
<organism evidence="11 12">
    <name type="scientific">Paracidovorax wautersii</name>
    <dbReference type="NCBI Taxonomy" id="1177982"/>
    <lineage>
        <taxon>Bacteria</taxon>
        <taxon>Pseudomonadati</taxon>
        <taxon>Pseudomonadota</taxon>
        <taxon>Betaproteobacteria</taxon>
        <taxon>Burkholderiales</taxon>
        <taxon>Comamonadaceae</taxon>
        <taxon>Paracidovorax</taxon>
    </lineage>
</organism>
<sequence>MKQIEVQIMGQSYLLGCPEDGEERLRAAVEKVDSAMCAIRDHGKIRARDRIAVLAALNLAFDLADREASDTALRPATPAASAPLASSAAPVARPQSAAGAPVSAAHAAASASHAEPQLELLLTKLDQALSDPQS</sequence>
<comment type="subunit">
    <text evidence="8">Homodimer. Interacts with FtsZ.</text>
</comment>
<evidence type="ECO:0000256" key="10">
    <source>
        <dbReference type="SAM" id="MobiDB-lite"/>
    </source>
</evidence>
<dbReference type="SUPFAM" id="SSF102829">
    <property type="entry name" value="Cell division protein ZapA-like"/>
    <property type="match status" value="1"/>
</dbReference>
<feature type="compositionally biased region" description="Low complexity" evidence="10">
    <location>
        <begin position="71"/>
        <end position="110"/>
    </location>
</feature>
<dbReference type="Proteomes" id="UP000461670">
    <property type="component" value="Unassembled WGS sequence"/>
</dbReference>
<dbReference type="AlphaFoldDB" id="A0A7V8FL82"/>
<feature type="region of interest" description="Disordered" evidence="10">
    <location>
        <begin position="70"/>
        <end position="110"/>
    </location>
</feature>
<dbReference type="Pfam" id="PF05164">
    <property type="entry name" value="ZapA"/>
    <property type="match status" value="1"/>
</dbReference>
<dbReference type="GO" id="GO:0000917">
    <property type="term" value="P:division septum assembly"/>
    <property type="evidence" value="ECO:0007669"/>
    <property type="project" value="UniProtKB-KW"/>
</dbReference>
<evidence type="ECO:0000256" key="9">
    <source>
        <dbReference type="ARBA" id="ARBA00033158"/>
    </source>
</evidence>
<evidence type="ECO:0000313" key="12">
    <source>
        <dbReference type="Proteomes" id="UP000461670"/>
    </source>
</evidence>
<evidence type="ECO:0000256" key="8">
    <source>
        <dbReference type="ARBA" id="ARBA00026068"/>
    </source>
</evidence>
<dbReference type="EMBL" id="WNDQ01000067">
    <property type="protein sequence ID" value="KAF1019020.1"/>
    <property type="molecule type" value="Genomic_DNA"/>
</dbReference>
<evidence type="ECO:0000313" key="11">
    <source>
        <dbReference type="EMBL" id="KAF1019020.1"/>
    </source>
</evidence>
<accession>A0A7V8FL82</accession>
<dbReference type="InterPro" id="IPR042233">
    <property type="entry name" value="Cell_div_ZapA_N"/>
</dbReference>
<evidence type="ECO:0000256" key="5">
    <source>
        <dbReference type="ARBA" id="ARBA00023210"/>
    </source>
</evidence>
<evidence type="ECO:0000256" key="4">
    <source>
        <dbReference type="ARBA" id="ARBA00022618"/>
    </source>
</evidence>
<comment type="function">
    <text evidence="7">Activator of cell division through the inhibition of FtsZ GTPase activity, therefore promoting FtsZ assembly into bundles of protofilaments necessary for the formation of the division Z ring. It is recruited early at mid-cell but it is not essential for cell division.</text>
</comment>
<keyword evidence="3" id="KW-0963">Cytoplasm</keyword>
<dbReference type="PANTHER" id="PTHR34981">
    <property type="entry name" value="CELL DIVISION PROTEIN ZAPA"/>
    <property type="match status" value="1"/>
</dbReference>
<reference evidence="12" key="1">
    <citation type="journal article" date="2020" name="MBio">
        <title>Horizontal gene transfer to a defensive symbiont with a reduced genome amongst a multipartite beetle microbiome.</title>
        <authorList>
            <person name="Waterworth S.C."/>
            <person name="Florez L.V."/>
            <person name="Rees E.R."/>
            <person name="Hertweck C."/>
            <person name="Kaltenpoth M."/>
            <person name="Kwan J.C."/>
        </authorList>
    </citation>
    <scope>NUCLEOTIDE SEQUENCE [LARGE SCALE GENOMIC DNA]</scope>
</reference>
<dbReference type="InterPro" id="IPR036192">
    <property type="entry name" value="Cell_div_ZapA-like_sf"/>
</dbReference>
<comment type="subcellular location">
    <subcellularLocation>
        <location evidence="1">Cytoplasm</location>
    </subcellularLocation>
</comment>
<gene>
    <name evidence="11" type="primary">zapA</name>
    <name evidence="11" type="ORF">GAK30_03363</name>
</gene>
<evidence type="ECO:0000256" key="1">
    <source>
        <dbReference type="ARBA" id="ARBA00004496"/>
    </source>
</evidence>
<evidence type="ECO:0000256" key="6">
    <source>
        <dbReference type="ARBA" id="ARBA00023306"/>
    </source>
</evidence>
<dbReference type="GO" id="GO:0030428">
    <property type="term" value="C:cell septum"/>
    <property type="evidence" value="ECO:0007669"/>
    <property type="project" value="TreeGrafter"/>
</dbReference>
<evidence type="ECO:0000256" key="3">
    <source>
        <dbReference type="ARBA" id="ARBA00022490"/>
    </source>
</evidence>